<dbReference type="OrthoDB" id="1712588at2759"/>
<evidence type="ECO:0000256" key="1">
    <source>
        <dbReference type="ARBA" id="ARBA00022679"/>
    </source>
</evidence>
<dbReference type="EMBL" id="JAAWWB010000038">
    <property type="protein sequence ID" value="KAG6737857.1"/>
    <property type="molecule type" value="Genomic_DNA"/>
</dbReference>
<reference evidence="2" key="1">
    <citation type="journal article" date="2020" name="bioRxiv">
        <title>Hybrid origin of Populus tomentosa Carr. identified through genome sequencing and phylogenomic analysis.</title>
        <authorList>
            <person name="An X."/>
            <person name="Gao K."/>
            <person name="Chen Z."/>
            <person name="Li J."/>
            <person name="Yang X."/>
            <person name="Yang X."/>
            <person name="Zhou J."/>
            <person name="Guo T."/>
            <person name="Zhao T."/>
            <person name="Huang S."/>
            <person name="Miao D."/>
            <person name="Khan W.U."/>
            <person name="Rao P."/>
            <person name="Ye M."/>
            <person name="Lei B."/>
            <person name="Liao W."/>
            <person name="Wang J."/>
            <person name="Ji L."/>
            <person name="Li Y."/>
            <person name="Guo B."/>
            <person name="Mustafa N.S."/>
            <person name="Li S."/>
            <person name="Yun Q."/>
            <person name="Keller S.R."/>
            <person name="Mao J."/>
            <person name="Zhang R."/>
            <person name="Strauss S.H."/>
        </authorList>
    </citation>
    <scope>NUCLEOTIDE SEQUENCE</scope>
    <source>
        <strain evidence="2">GM15</strain>
        <tissue evidence="2">Leaf</tissue>
    </source>
</reference>
<dbReference type="PANTHER" id="PTHR11918">
    <property type="entry name" value="RADICAL SAM PROTEINS"/>
    <property type="match status" value="1"/>
</dbReference>
<accession>A0A8X8C1J6</accession>
<comment type="caution">
    <text evidence="2">The sequence shown here is derived from an EMBL/GenBank/DDBJ whole genome shotgun (WGS) entry which is preliminary data.</text>
</comment>
<keyword evidence="1" id="KW-0808">Transferase</keyword>
<dbReference type="AlphaFoldDB" id="A0A8X8C1J6"/>
<sequence>MKEPGVSIVGVQQIDHVVEVRKNKFVEKHLNFHLQTQPVKTVVPDGVKETRLISEDAGARGCDIGVNLPILLNAIVAELPSDASTMAMNREYTVNVFRTVVDTLTELVPEMQIATDINCRFPGTPAARMKKVPSNVVKQQSRELTSILEAFTPYSGMEGRVERIWKTDRNRLNSLDEIEISK</sequence>
<dbReference type="Proteomes" id="UP000886885">
    <property type="component" value="Chromosome 19D"/>
</dbReference>
<dbReference type="GO" id="GO:0005783">
    <property type="term" value="C:endoplasmic reticulum"/>
    <property type="evidence" value="ECO:0007669"/>
    <property type="project" value="TreeGrafter"/>
</dbReference>
<proteinExistence type="predicted"/>
<gene>
    <name evidence="2" type="ORF">POTOM_059388</name>
</gene>
<keyword evidence="3" id="KW-1185">Reference proteome</keyword>
<dbReference type="PANTHER" id="PTHR11918:SF45">
    <property type="entry name" value="THREONYLCARBAMOYLADENOSINE TRNA METHYLTHIOTRANSFERASE"/>
    <property type="match status" value="1"/>
</dbReference>
<dbReference type="GO" id="GO:0035598">
    <property type="term" value="F:tRNA (N(6)-L-threonylcarbamoyladenosine(37)-C(2))-methylthiotransferase activity"/>
    <property type="evidence" value="ECO:0007669"/>
    <property type="project" value="TreeGrafter"/>
</dbReference>
<organism evidence="2 3">
    <name type="scientific">Populus tomentosa</name>
    <name type="common">Chinese white poplar</name>
    <dbReference type="NCBI Taxonomy" id="118781"/>
    <lineage>
        <taxon>Eukaryota</taxon>
        <taxon>Viridiplantae</taxon>
        <taxon>Streptophyta</taxon>
        <taxon>Embryophyta</taxon>
        <taxon>Tracheophyta</taxon>
        <taxon>Spermatophyta</taxon>
        <taxon>Magnoliopsida</taxon>
        <taxon>eudicotyledons</taxon>
        <taxon>Gunneridae</taxon>
        <taxon>Pentapetalae</taxon>
        <taxon>rosids</taxon>
        <taxon>fabids</taxon>
        <taxon>Malpighiales</taxon>
        <taxon>Salicaceae</taxon>
        <taxon>Saliceae</taxon>
        <taxon>Populus</taxon>
    </lineage>
</organism>
<protein>
    <submittedName>
        <fullName evidence="2">Uncharacterized protein</fullName>
    </submittedName>
</protein>
<evidence type="ECO:0000313" key="3">
    <source>
        <dbReference type="Proteomes" id="UP000886885"/>
    </source>
</evidence>
<evidence type="ECO:0000313" key="2">
    <source>
        <dbReference type="EMBL" id="KAG6737857.1"/>
    </source>
</evidence>
<name>A0A8X8C1J6_POPTO</name>